<dbReference type="EMBL" id="BMAW01024925">
    <property type="protein sequence ID" value="GFT90134.1"/>
    <property type="molecule type" value="Genomic_DNA"/>
</dbReference>
<accession>A0A8X6PX59</accession>
<proteinExistence type="predicted"/>
<organism evidence="1 2">
    <name type="scientific">Nephila pilipes</name>
    <name type="common">Giant wood spider</name>
    <name type="synonym">Nephila maculata</name>
    <dbReference type="NCBI Taxonomy" id="299642"/>
    <lineage>
        <taxon>Eukaryota</taxon>
        <taxon>Metazoa</taxon>
        <taxon>Ecdysozoa</taxon>
        <taxon>Arthropoda</taxon>
        <taxon>Chelicerata</taxon>
        <taxon>Arachnida</taxon>
        <taxon>Araneae</taxon>
        <taxon>Araneomorphae</taxon>
        <taxon>Entelegynae</taxon>
        <taxon>Araneoidea</taxon>
        <taxon>Nephilidae</taxon>
        <taxon>Nephila</taxon>
    </lineage>
</organism>
<name>A0A8X6PX59_NEPPI</name>
<sequence>MYICVLFFKGYDVVKDKQNMDHFAYPSRPRHKTTFKTPPSDLRAPSSDLLAPSSAVLNQTILTEIRIEISRG</sequence>
<keyword evidence="2" id="KW-1185">Reference proteome</keyword>
<evidence type="ECO:0000313" key="1">
    <source>
        <dbReference type="EMBL" id="GFT90134.1"/>
    </source>
</evidence>
<dbReference type="AlphaFoldDB" id="A0A8X6PX59"/>
<dbReference type="Proteomes" id="UP000887013">
    <property type="component" value="Unassembled WGS sequence"/>
</dbReference>
<evidence type="ECO:0000313" key="2">
    <source>
        <dbReference type="Proteomes" id="UP000887013"/>
    </source>
</evidence>
<gene>
    <name evidence="1" type="ORF">NPIL_401491</name>
</gene>
<comment type="caution">
    <text evidence="1">The sequence shown here is derived from an EMBL/GenBank/DDBJ whole genome shotgun (WGS) entry which is preliminary data.</text>
</comment>
<protein>
    <submittedName>
        <fullName evidence="1">Uncharacterized protein</fullName>
    </submittedName>
</protein>
<reference evidence="1" key="1">
    <citation type="submission" date="2020-08" db="EMBL/GenBank/DDBJ databases">
        <title>Multicomponent nature underlies the extraordinary mechanical properties of spider dragline silk.</title>
        <authorList>
            <person name="Kono N."/>
            <person name="Nakamura H."/>
            <person name="Mori M."/>
            <person name="Yoshida Y."/>
            <person name="Ohtoshi R."/>
            <person name="Malay A.D."/>
            <person name="Moran D.A.P."/>
            <person name="Tomita M."/>
            <person name="Numata K."/>
            <person name="Arakawa K."/>
        </authorList>
    </citation>
    <scope>NUCLEOTIDE SEQUENCE</scope>
</reference>